<keyword evidence="3" id="KW-1185">Reference proteome</keyword>
<reference evidence="2 3" key="1">
    <citation type="submission" date="2023-07" db="EMBL/GenBank/DDBJ databases">
        <title>Sequencing the genomes of 1000 actinobacteria strains.</title>
        <authorList>
            <person name="Klenk H.-P."/>
        </authorList>
    </citation>
    <scope>NUCLEOTIDE SEQUENCE [LARGE SCALE GENOMIC DNA]</scope>
    <source>
        <strain evidence="2 3">DSM 44710</strain>
    </source>
</reference>
<dbReference type="Proteomes" id="UP001240984">
    <property type="component" value="Unassembled WGS sequence"/>
</dbReference>
<evidence type="ECO:0000256" key="1">
    <source>
        <dbReference type="SAM" id="MobiDB-lite"/>
    </source>
</evidence>
<organism evidence="2 3">
    <name type="scientific">Catenuloplanes nepalensis</name>
    <dbReference type="NCBI Taxonomy" id="587533"/>
    <lineage>
        <taxon>Bacteria</taxon>
        <taxon>Bacillati</taxon>
        <taxon>Actinomycetota</taxon>
        <taxon>Actinomycetes</taxon>
        <taxon>Micromonosporales</taxon>
        <taxon>Micromonosporaceae</taxon>
        <taxon>Catenuloplanes</taxon>
    </lineage>
</organism>
<accession>A0ABT9N379</accession>
<comment type="caution">
    <text evidence="2">The sequence shown here is derived from an EMBL/GenBank/DDBJ whole genome shotgun (WGS) entry which is preliminary data.</text>
</comment>
<proteinExistence type="predicted"/>
<sequence length="49" mass="4940">MITRITGPAVRSAVFPGTEPDPTFGSPDSGVAPVVISDIETAGVRVVTA</sequence>
<dbReference type="EMBL" id="JAUSRA010000001">
    <property type="protein sequence ID" value="MDP9798160.1"/>
    <property type="molecule type" value="Genomic_DNA"/>
</dbReference>
<gene>
    <name evidence="2" type="ORF">J2S43_006672</name>
</gene>
<evidence type="ECO:0000313" key="3">
    <source>
        <dbReference type="Proteomes" id="UP001240984"/>
    </source>
</evidence>
<protein>
    <submittedName>
        <fullName evidence="2">Uncharacterized protein</fullName>
    </submittedName>
</protein>
<feature type="region of interest" description="Disordered" evidence="1">
    <location>
        <begin position="1"/>
        <end position="29"/>
    </location>
</feature>
<evidence type="ECO:0000313" key="2">
    <source>
        <dbReference type="EMBL" id="MDP9798160.1"/>
    </source>
</evidence>
<dbReference type="RefSeq" id="WP_306835871.1">
    <property type="nucleotide sequence ID" value="NZ_JAUSRA010000001.1"/>
</dbReference>
<name>A0ABT9N379_9ACTN</name>